<name>A0A3S5BNU1_9PLAT</name>
<dbReference type="AlphaFoldDB" id="A0A3S5BNU1"/>
<comment type="caution">
    <text evidence="1">The sequence shown here is derived from an EMBL/GenBank/DDBJ whole genome shotgun (WGS) entry which is preliminary data.</text>
</comment>
<gene>
    <name evidence="1" type="ORF">PXEA_LOCUS4634</name>
</gene>
<sequence length="115" mass="12522">MLLRRSFVINRCVSRADQPKLFSVAYPPSNWTEVSSLKLLLASALLPNSPQSRFLATVGKPKTTPTLVDCSSLFRLSRRHSGRLGMWLTMAEVAAGGGGDNPVSWAKNTTSIFLA</sequence>
<protein>
    <submittedName>
        <fullName evidence="1">Uncharacterized protein</fullName>
    </submittedName>
</protein>
<organism evidence="1 2">
    <name type="scientific">Protopolystoma xenopodis</name>
    <dbReference type="NCBI Taxonomy" id="117903"/>
    <lineage>
        <taxon>Eukaryota</taxon>
        <taxon>Metazoa</taxon>
        <taxon>Spiralia</taxon>
        <taxon>Lophotrochozoa</taxon>
        <taxon>Platyhelminthes</taxon>
        <taxon>Monogenea</taxon>
        <taxon>Polyopisthocotylea</taxon>
        <taxon>Polystomatidea</taxon>
        <taxon>Polystomatidae</taxon>
        <taxon>Protopolystoma</taxon>
    </lineage>
</organism>
<reference evidence="1" key="1">
    <citation type="submission" date="2018-11" db="EMBL/GenBank/DDBJ databases">
        <authorList>
            <consortium name="Pathogen Informatics"/>
        </authorList>
    </citation>
    <scope>NUCLEOTIDE SEQUENCE</scope>
</reference>
<evidence type="ECO:0000313" key="1">
    <source>
        <dbReference type="EMBL" id="VEL11194.1"/>
    </source>
</evidence>
<accession>A0A3S5BNU1</accession>
<keyword evidence="2" id="KW-1185">Reference proteome</keyword>
<dbReference type="Proteomes" id="UP000784294">
    <property type="component" value="Unassembled WGS sequence"/>
</dbReference>
<evidence type="ECO:0000313" key="2">
    <source>
        <dbReference type="Proteomes" id="UP000784294"/>
    </source>
</evidence>
<dbReference type="EMBL" id="CAAALY010011132">
    <property type="protein sequence ID" value="VEL11194.1"/>
    <property type="molecule type" value="Genomic_DNA"/>
</dbReference>
<proteinExistence type="predicted"/>